<dbReference type="SUPFAM" id="SSF51261">
    <property type="entry name" value="Duplicated hybrid motif"/>
    <property type="match status" value="1"/>
</dbReference>
<proteinExistence type="predicted"/>
<dbReference type="Pfam" id="PF01551">
    <property type="entry name" value="Peptidase_M23"/>
    <property type="match status" value="1"/>
</dbReference>
<evidence type="ECO:0000259" key="1">
    <source>
        <dbReference type="Pfam" id="PF01551"/>
    </source>
</evidence>
<sequence>MKQKAEKRESAGMSPVKKYADKMREKRGVRPGFPEKFLVKTIFAGLIAVLFTASEDDLWSLPQLIDAQDVLYSSFEFATHYENWGKHLGLSNEGMTNHQTVMPVSVSFSQEALEGNQTSIASVAGEPIFAPRSGVILFAGQSAGENVVVMQHTDRKKTVYVSVVPDKIKTFDLISAGEQIGYAENDVYQFILKPENTPMNMNDLLNEINERN</sequence>
<reference evidence="2 3" key="1">
    <citation type="submission" date="2019-03" db="EMBL/GenBank/DDBJ databases">
        <authorList>
            <person name="Yang Y."/>
        </authorList>
    </citation>
    <scope>NUCLEOTIDE SEQUENCE [LARGE SCALE GENOMIC DNA]</scope>
    <source>
        <strain evidence="2 3">ASL-1</strain>
    </source>
</reference>
<dbReference type="OrthoDB" id="2986589at2"/>
<evidence type="ECO:0000313" key="3">
    <source>
        <dbReference type="Proteomes" id="UP000297776"/>
    </source>
</evidence>
<dbReference type="InterPro" id="IPR011055">
    <property type="entry name" value="Dup_hybrid_motif"/>
</dbReference>
<dbReference type="AlphaFoldDB" id="A0A4Y8LG30"/>
<comment type="caution">
    <text evidence="2">The sequence shown here is derived from an EMBL/GenBank/DDBJ whole genome shotgun (WGS) entry which is preliminary data.</text>
</comment>
<gene>
    <name evidence="2" type="ORF">E2626_10220</name>
</gene>
<dbReference type="InterPro" id="IPR016047">
    <property type="entry name" value="M23ase_b-sheet_dom"/>
</dbReference>
<organism evidence="2 3">
    <name type="scientific">Jeotgalibacillus salarius</name>
    <dbReference type="NCBI Taxonomy" id="546023"/>
    <lineage>
        <taxon>Bacteria</taxon>
        <taxon>Bacillati</taxon>
        <taxon>Bacillota</taxon>
        <taxon>Bacilli</taxon>
        <taxon>Bacillales</taxon>
        <taxon>Caryophanaceae</taxon>
        <taxon>Jeotgalibacillus</taxon>
    </lineage>
</organism>
<dbReference type="EMBL" id="SORX01000005">
    <property type="protein sequence ID" value="TFE01030.1"/>
    <property type="molecule type" value="Genomic_DNA"/>
</dbReference>
<protein>
    <submittedName>
        <fullName evidence="2">M23 family metallopeptidase</fullName>
    </submittedName>
</protein>
<evidence type="ECO:0000313" key="2">
    <source>
        <dbReference type="EMBL" id="TFE01030.1"/>
    </source>
</evidence>
<keyword evidence="3" id="KW-1185">Reference proteome</keyword>
<dbReference type="CDD" id="cd12797">
    <property type="entry name" value="M23_peptidase"/>
    <property type="match status" value="1"/>
</dbReference>
<name>A0A4Y8LG30_9BACL</name>
<accession>A0A4Y8LG30</accession>
<feature type="domain" description="M23ase beta-sheet core" evidence="1">
    <location>
        <begin position="119"/>
        <end position="186"/>
    </location>
</feature>
<dbReference type="Gene3D" id="2.70.70.10">
    <property type="entry name" value="Glucose Permease (Domain IIA)"/>
    <property type="match status" value="1"/>
</dbReference>
<dbReference type="Proteomes" id="UP000297776">
    <property type="component" value="Unassembled WGS sequence"/>
</dbReference>